<sequence length="483" mass="54403">MMAAIISSTDVNNIQNHNVGDTTYMISDLPDHILIYILSFLPTKDAVRTSILSTKWRYLWTHLSVFDFLIPRPKYGKNQNSANCLLDLVGRLLDKSNCIERLCVKIFGISVNANQVSSLISSVAKNKVQHLHFNLGDVTTTTNCVLPLSFLAFESLNTLDLGLKLTLHIPSAICFSSLKRLVLSYVIFENENSIQRLLSGCPVLEELVWCNCHFKNVKQINVAISTLRTLNVHFDSSFCDLFDNCIVKIDAANLLTLRCRTNPAIQFIPINLTSVVNACVDLEYYYPQGELYAGNCAIKLLSGISSVKSLQLSNDTLECLIYAKDTLHLLPSFHNLTHLTVLPCHCDATYGVLMDFLPKTPILEALHIPDVVHNYVDGEDLILNLVPSCVKSSLKLLTISYFNGDEYEIRFVKFFLENATVLAEIRLVCSRHLSADFKKLDDVRNQLQHVGLISCVLKFCNTSSSFDDYTDEDEFWKTHFIIA</sequence>
<dbReference type="GeneID" id="101494707"/>
<dbReference type="Gene3D" id="1.20.1280.50">
    <property type="match status" value="1"/>
</dbReference>
<dbReference type="OrthoDB" id="1412916at2759"/>
<dbReference type="InterPro" id="IPR053781">
    <property type="entry name" value="F-box_AtFBL13-like"/>
</dbReference>
<evidence type="ECO:0000259" key="1">
    <source>
        <dbReference type="PROSITE" id="PS50181"/>
    </source>
</evidence>
<proteinExistence type="predicted"/>
<accession>A0A1S2YIW0</accession>
<dbReference type="InterPro" id="IPR055411">
    <property type="entry name" value="LRR_FXL15/At3g58940/PEG3-like"/>
</dbReference>
<dbReference type="SMART" id="SM00579">
    <property type="entry name" value="FBD"/>
    <property type="match status" value="1"/>
</dbReference>
<reference evidence="2" key="1">
    <citation type="journal article" date="2013" name="Nat. Biotechnol.">
        <title>Draft genome sequence of chickpea (Cicer arietinum) provides a resource for trait improvement.</title>
        <authorList>
            <person name="Varshney R.K."/>
            <person name="Song C."/>
            <person name="Saxena R.K."/>
            <person name="Azam S."/>
            <person name="Yu S."/>
            <person name="Sharpe A.G."/>
            <person name="Cannon S."/>
            <person name="Baek J."/>
            <person name="Rosen B.D."/>
            <person name="Tar'an B."/>
            <person name="Millan T."/>
            <person name="Zhang X."/>
            <person name="Ramsay L.D."/>
            <person name="Iwata A."/>
            <person name="Wang Y."/>
            <person name="Nelson W."/>
            <person name="Farmer A.D."/>
            <person name="Gaur P.M."/>
            <person name="Soderlund C."/>
            <person name="Penmetsa R.V."/>
            <person name="Xu C."/>
            <person name="Bharti A.K."/>
            <person name="He W."/>
            <person name="Winter P."/>
            <person name="Zhao S."/>
            <person name="Hane J.K."/>
            <person name="Carrasquilla-Garcia N."/>
            <person name="Condie J.A."/>
            <person name="Upadhyaya H.D."/>
            <person name="Luo M.C."/>
            <person name="Thudi M."/>
            <person name="Gowda C.L."/>
            <person name="Singh N.P."/>
            <person name="Lichtenzveig J."/>
            <person name="Gali K.K."/>
            <person name="Rubio J."/>
            <person name="Nadarajan N."/>
            <person name="Dolezel J."/>
            <person name="Bansal K.C."/>
            <person name="Xu X."/>
            <person name="Edwards D."/>
            <person name="Zhang G."/>
            <person name="Kahl G."/>
            <person name="Gil J."/>
            <person name="Singh K.B."/>
            <person name="Datta S.K."/>
            <person name="Jackson S.A."/>
            <person name="Wang J."/>
            <person name="Cook D.R."/>
        </authorList>
    </citation>
    <scope>NUCLEOTIDE SEQUENCE [LARGE SCALE GENOMIC DNA]</scope>
    <source>
        <strain evidence="2">cv. CDC Frontier</strain>
    </source>
</reference>
<dbReference type="eggNOG" id="ENOG502RYTW">
    <property type="taxonomic scope" value="Eukaryota"/>
</dbReference>
<dbReference type="SUPFAM" id="SSF81383">
    <property type="entry name" value="F-box domain"/>
    <property type="match status" value="1"/>
</dbReference>
<dbReference type="AlphaFoldDB" id="A0A1S2YIW0"/>
<dbReference type="KEGG" id="cam:101494707"/>
<dbReference type="InterPro" id="IPR001810">
    <property type="entry name" value="F-box_dom"/>
</dbReference>
<gene>
    <name evidence="3" type="primary">LOC101494707</name>
</gene>
<dbReference type="PROSITE" id="PS50181">
    <property type="entry name" value="FBOX"/>
    <property type="match status" value="1"/>
</dbReference>
<organism evidence="2 3">
    <name type="scientific">Cicer arietinum</name>
    <name type="common">Chickpea</name>
    <name type="synonym">Garbanzo</name>
    <dbReference type="NCBI Taxonomy" id="3827"/>
    <lineage>
        <taxon>Eukaryota</taxon>
        <taxon>Viridiplantae</taxon>
        <taxon>Streptophyta</taxon>
        <taxon>Embryophyta</taxon>
        <taxon>Tracheophyta</taxon>
        <taxon>Spermatophyta</taxon>
        <taxon>Magnoliopsida</taxon>
        <taxon>eudicotyledons</taxon>
        <taxon>Gunneridae</taxon>
        <taxon>Pentapetalae</taxon>
        <taxon>rosids</taxon>
        <taxon>fabids</taxon>
        <taxon>Fabales</taxon>
        <taxon>Fabaceae</taxon>
        <taxon>Papilionoideae</taxon>
        <taxon>50 kb inversion clade</taxon>
        <taxon>NPAAA clade</taxon>
        <taxon>Hologalegina</taxon>
        <taxon>IRL clade</taxon>
        <taxon>Cicereae</taxon>
        <taxon>Cicer</taxon>
    </lineage>
</organism>
<dbReference type="SMART" id="SM00256">
    <property type="entry name" value="FBOX"/>
    <property type="match status" value="1"/>
</dbReference>
<evidence type="ECO:0000313" key="2">
    <source>
        <dbReference type="Proteomes" id="UP000087171"/>
    </source>
</evidence>
<dbReference type="RefSeq" id="XP_004505452.1">
    <property type="nucleotide sequence ID" value="XM_004505395.3"/>
</dbReference>
<dbReference type="Proteomes" id="UP000087171">
    <property type="component" value="Chromosome Ca6"/>
</dbReference>
<feature type="domain" description="F-box" evidence="1">
    <location>
        <begin position="23"/>
        <end position="69"/>
    </location>
</feature>
<dbReference type="Gene3D" id="3.80.10.10">
    <property type="entry name" value="Ribonuclease Inhibitor"/>
    <property type="match status" value="1"/>
</dbReference>
<dbReference type="PANTHER" id="PTHR31900">
    <property type="entry name" value="F-BOX/RNI SUPERFAMILY PROTEIN-RELATED"/>
    <property type="match status" value="1"/>
</dbReference>
<dbReference type="InterPro" id="IPR006566">
    <property type="entry name" value="FBD"/>
</dbReference>
<dbReference type="PaxDb" id="3827-XP_004505452.1"/>
<dbReference type="InterPro" id="IPR032675">
    <property type="entry name" value="LRR_dom_sf"/>
</dbReference>
<protein>
    <submittedName>
        <fullName evidence="3">F-box/FBD/LRR-repeat protein At5g53840-like</fullName>
    </submittedName>
</protein>
<dbReference type="InterPro" id="IPR036047">
    <property type="entry name" value="F-box-like_dom_sf"/>
</dbReference>
<dbReference type="Pfam" id="PF08387">
    <property type="entry name" value="FBD"/>
    <property type="match status" value="1"/>
</dbReference>
<keyword evidence="2" id="KW-1185">Reference proteome</keyword>
<dbReference type="Pfam" id="PF00646">
    <property type="entry name" value="F-box"/>
    <property type="match status" value="1"/>
</dbReference>
<dbReference type="CDD" id="cd22160">
    <property type="entry name" value="F-box_AtFBL13-like"/>
    <property type="match status" value="1"/>
</dbReference>
<name>A0A1S2YIW0_CICAR</name>
<dbReference type="SUPFAM" id="SSF52047">
    <property type="entry name" value="RNI-like"/>
    <property type="match status" value="1"/>
</dbReference>
<dbReference type="STRING" id="3827.A0A1S2YIW0"/>
<dbReference type="PANTHER" id="PTHR31900:SF32">
    <property type="entry name" value="F-BOX_RNI_FBD-LIKE DOMAIN PROTEIN"/>
    <property type="match status" value="1"/>
</dbReference>
<reference evidence="3" key="2">
    <citation type="submission" date="2025-08" db="UniProtKB">
        <authorList>
            <consortium name="RefSeq"/>
        </authorList>
    </citation>
    <scope>IDENTIFICATION</scope>
    <source>
        <tissue evidence="3">Etiolated seedlings</tissue>
    </source>
</reference>
<dbReference type="Pfam" id="PF24758">
    <property type="entry name" value="LRR_At5g56370"/>
    <property type="match status" value="1"/>
</dbReference>
<evidence type="ECO:0000313" key="3">
    <source>
        <dbReference type="RefSeq" id="XP_004505452.1"/>
    </source>
</evidence>
<dbReference type="InterPro" id="IPR050232">
    <property type="entry name" value="FBL13/AtMIF1-like"/>
</dbReference>